<dbReference type="RefSeq" id="WP_189031691.1">
    <property type="nucleotide sequence ID" value="NZ_BMKR01000047.1"/>
</dbReference>
<evidence type="ECO:0000313" key="4">
    <source>
        <dbReference type="Proteomes" id="UP000637643"/>
    </source>
</evidence>
<evidence type="ECO:0000256" key="1">
    <source>
        <dbReference type="SAM" id="MobiDB-lite"/>
    </source>
</evidence>
<protein>
    <submittedName>
        <fullName evidence="3">Uncharacterized protein</fullName>
    </submittedName>
</protein>
<keyword evidence="4" id="KW-1185">Reference proteome</keyword>
<feature type="transmembrane region" description="Helical" evidence="2">
    <location>
        <begin position="39"/>
        <end position="56"/>
    </location>
</feature>
<evidence type="ECO:0000256" key="2">
    <source>
        <dbReference type="SAM" id="Phobius"/>
    </source>
</evidence>
<reference evidence="3" key="1">
    <citation type="journal article" date="2014" name="Int. J. Syst. Evol. Microbiol.">
        <title>Complete genome sequence of Corynebacterium casei LMG S-19264T (=DSM 44701T), isolated from a smear-ripened cheese.</title>
        <authorList>
            <consortium name="US DOE Joint Genome Institute (JGI-PGF)"/>
            <person name="Walter F."/>
            <person name="Albersmeier A."/>
            <person name="Kalinowski J."/>
            <person name="Ruckert C."/>
        </authorList>
    </citation>
    <scope>NUCLEOTIDE SEQUENCE</scope>
    <source>
        <strain evidence="3">CGMCC 1.16134</strain>
    </source>
</reference>
<accession>A0A917FU75</accession>
<keyword evidence="2" id="KW-0472">Membrane</keyword>
<name>A0A917FU75_9BACL</name>
<organism evidence="3 4">
    <name type="scientific">Paenibacillus albidus</name>
    <dbReference type="NCBI Taxonomy" id="2041023"/>
    <lineage>
        <taxon>Bacteria</taxon>
        <taxon>Bacillati</taxon>
        <taxon>Bacillota</taxon>
        <taxon>Bacilli</taxon>
        <taxon>Bacillales</taxon>
        <taxon>Paenibacillaceae</taxon>
        <taxon>Paenibacillus</taxon>
    </lineage>
</organism>
<feature type="compositionally biased region" description="Basic residues" evidence="1">
    <location>
        <begin position="12"/>
        <end position="21"/>
    </location>
</feature>
<dbReference type="EMBL" id="BMKR01000047">
    <property type="protein sequence ID" value="GGG09248.1"/>
    <property type="molecule type" value="Genomic_DNA"/>
</dbReference>
<proteinExistence type="predicted"/>
<evidence type="ECO:0000313" key="3">
    <source>
        <dbReference type="EMBL" id="GGG09248.1"/>
    </source>
</evidence>
<sequence length="57" mass="6788">MRIAGSLPQNNRRVKNHGRPSYRLNRGRVMKRGRQQNEVVFILMLFMLLVVILLYFS</sequence>
<keyword evidence="2" id="KW-1133">Transmembrane helix</keyword>
<comment type="caution">
    <text evidence="3">The sequence shown here is derived from an EMBL/GenBank/DDBJ whole genome shotgun (WGS) entry which is preliminary data.</text>
</comment>
<keyword evidence="2" id="KW-0812">Transmembrane</keyword>
<dbReference type="Proteomes" id="UP000637643">
    <property type="component" value="Unassembled WGS sequence"/>
</dbReference>
<feature type="region of interest" description="Disordered" evidence="1">
    <location>
        <begin position="1"/>
        <end position="21"/>
    </location>
</feature>
<dbReference type="AlphaFoldDB" id="A0A917FU75"/>
<reference evidence="3" key="2">
    <citation type="submission" date="2020-09" db="EMBL/GenBank/DDBJ databases">
        <authorList>
            <person name="Sun Q."/>
            <person name="Zhou Y."/>
        </authorList>
    </citation>
    <scope>NUCLEOTIDE SEQUENCE</scope>
    <source>
        <strain evidence="3">CGMCC 1.16134</strain>
    </source>
</reference>
<gene>
    <name evidence="3" type="ORF">GCM10010912_62200</name>
</gene>